<gene>
    <name evidence="12" type="ORF">P7H70_04165</name>
</gene>
<dbReference type="CDD" id="cd00211">
    <property type="entry name" value="PTS_IIA_fru"/>
    <property type="match status" value="1"/>
</dbReference>
<organism evidence="12 13">
    <name type="scientific">Vagococcus carniphilus</name>
    <dbReference type="NCBI Taxonomy" id="218144"/>
    <lineage>
        <taxon>Bacteria</taxon>
        <taxon>Bacillati</taxon>
        <taxon>Bacillota</taxon>
        <taxon>Bacilli</taxon>
        <taxon>Lactobacillales</taxon>
        <taxon>Enterococcaceae</taxon>
        <taxon>Vagococcus</taxon>
    </lineage>
</organism>
<protein>
    <recommendedName>
        <fullName evidence="9">Ascorbate-specific PTS system EIIA component</fullName>
    </recommendedName>
    <alternativeName>
        <fullName evidence="10">Ascorbate-specific phosphotransferase enzyme IIA component</fullName>
    </alternativeName>
</protein>
<reference evidence="12" key="1">
    <citation type="submission" date="2023-03" db="EMBL/GenBank/DDBJ databases">
        <authorList>
            <person name="Shen W."/>
            <person name="Cai J."/>
        </authorList>
    </citation>
    <scope>NUCLEOTIDE SEQUENCE</scope>
    <source>
        <strain evidence="12">P96-3</strain>
    </source>
</reference>
<dbReference type="InterPro" id="IPR002178">
    <property type="entry name" value="PTS_EIIA_type-2_dom"/>
</dbReference>
<keyword evidence="5" id="KW-0808">Transferase</keyword>
<comment type="function">
    <text evidence="8">The phosphoenolpyruvate-dependent sugar phosphotransferase system (sugar PTS), a major carbohydrate active transport system, catalyzes the phosphorylation of incoming sugar substrates concomitantly with their translocation across the cell membrane. The enzyme II UlaABC PTS system is involved in ascorbate transport.</text>
</comment>
<evidence type="ECO:0000256" key="6">
    <source>
        <dbReference type="ARBA" id="ARBA00022683"/>
    </source>
</evidence>
<evidence type="ECO:0000256" key="9">
    <source>
        <dbReference type="ARBA" id="ARBA00041175"/>
    </source>
</evidence>
<keyword evidence="7" id="KW-0418">Kinase</keyword>
<sequence>MLKDKLKDNNIIMNGVVNSWEDSITMVSQPLLEEEVIVPNYVDAMINSVKEHGPYIVIGKHLALAHARPEDGANNLGISVLKLANPIEFGNEEMDPVKLVFCLAATDSYSHLNIMKELVSLINDETRLEKLAATDSKEDFKKILFEENLNN</sequence>
<dbReference type="InterPro" id="IPR016152">
    <property type="entry name" value="PTrfase/Anion_transptr"/>
</dbReference>
<dbReference type="PROSITE" id="PS51094">
    <property type="entry name" value="PTS_EIIA_TYPE_2"/>
    <property type="match status" value="1"/>
</dbReference>
<evidence type="ECO:0000256" key="10">
    <source>
        <dbReference type="ARBA" id="ARBA00042072"/>
    </source>
</evidence>
<dbReference type="Proteomes" id="UP001268577">
    <property type="component" value="Unassembled WGS sequence"/>
</dbReference>
<evidence type="ECO:0000256" key="7">
    <source>
        <dbReference type="ARBA" id="ARBA00022777"/>
    </source>
</evidence>
<dbReference type="RefSeq" id="WP_311984993.1">
    <property type="nucleotide sequence ID" value="NZ_JARQBZ010000006.1"/>
</dbReference>
<keyword evidence="12" id="KW-0762">Sugar transport</keyword>
<proteinExistence type="predicted"/>
<evidence type="ECO:0000259" key="11">
    <source>
        <dbReference type="PROSITE" id="PS51094"/>
    </source>
</evidence>
<dbReference type="GO" id="GO:0009401">
    <property type="term" value="P:phosphoenolpyruvate-dependent sugar phosphotransferase system"/>
    <property type="evidence" value="ECO:0007669"/>
    <property type="project" value="UniProtKB-KW"/>
</dbReference>
<evidence type="ECO:0000313" key="13">
    <source>
        <dbReference type="Proteomes" id="UP001268577"/>
    </source>
</evidence>
<dbReference type="Gene3D" id="3.40.930.10">
    <property type="entry name" value="Mannitol-specific EII, Chain A"/>
    <property type="match status" value="1"/>
</dbReference>
<dbReference type="SUPFAM" id="SSF55804">
    <property type="entry name" value="Phoshotransferase/anion transport protein"/>
    <property type="match status" value="1"/>
</dbReference>
<evidence type="ECO:0000256" key="1">
    <source>
        <dbReference type="ARBA" id="ARBA00004496"/>
    </source>
</evidence>
<keyword evidence="3" id="KW-0963">Cytoplasm</keyword>
<evidence type="ECO:0000256" key="2">
    <source>
        <dbReference type="ARBA" id="ARBA00022448"/>
    </source>
</evidence>
<keyword evidence="4" id="KW-0597">Phosphoprotein</keyword>
<evidence type="ECO:0000256" key="8">
    <source>
        <dbReference type="ARBA" id="ARBA00037387"/>
    </source>
</evidence>
<comment type="subcellular location">
    <subcellularLocation>
        <location evidence="1">Cytoplasm</location>
    </subcellularLocation>
</comment>
<dbReference type="Pfam" id="PF00359">
    <property type="entry name" value="PTS_EIIA_2"/>
    <property type="match status" value="1"/>
</dbReference>
<keyword evidence="6" id="KW-0598">Phosphotransferase system</keyword>
<dbReference type="InterPro" id="IPR051351">
    <property type="entry name" value="Ascorbate-PTS_EIIA_comp"/>
</dbReference>
<accession>A0AAW8U4U8</accession>
<evidence type="ECO:0000256" key="5">
    <source>
        <dbReference type="ARBA" id="ARBA00022679"/>
    </source>
</evidence>
<keyword evidence="2" id="KW-0813">Transport</keyword>
<dbReference type="GO" id="GO:0016301">
    <property type="term" value="F:kinase activity"/>
    <property type="evidence" value="ECO:0007669"/>
    <property type="project" value="UniProtKB-KW"/>
</dbReference>
<dbReference type="EMBL" id="JARQBZ010000006">
    <property type="protein sequence ID" value="MDT2833239.1"/>
    <property type="molecule type" value="Genomic_DNA"/>
</dbReference>
<dbReference type="PANTHER" id="PTHR36203:SF1">
    <property type="entry name" value="ASCORBATE-SPECIFIC PTS SYSTEM EIIA COMPONENT"/>
    <property type="match status" value="1"/>
</dbReference>
<name>A0AAW8U4U8_9ENTE</name>
<dbReference type="AlphaFoldDB" id="A0AAW8U4U8"/>
<comment type="caution">
    <text evidence="12">The sequence shown here is derived from an EMBL/GenBank/DDBJ whole genome shotgun (WGS) entry which is preliminary data.</text>
</comment>
<evidence type="ECO:0000313" key="12">
    <source>
        <dbReference type="EMBL" id="MDT2833239.1"/>
    </source>
</evidence>
<evidence type="ECO:0000256" key="3">
    <source>
        <dbReference type="ARBA" id="ARBA00022490"/>
    </source>
</evidence>
<dbReference type="GO" id="GO:0005737">
    <property type="term" value="C:cytoplasm"/>
    <property type="evidence" value="ECO:0007669"/>
    <property type="project" value="UniProtKB-SubCell"/>
</dbReference>
<dbReference type="PANTHER" id="PTHR36203">
    <property type="entry name" value="ASCORBATE-SPECIFIC PTS SYSTEM EIIA COMPONENT"/>
    <property type="match status" value="1"/>
</dbReference>
<evidence type="ECO:0000256" key="4">
    <source>
        <dbReference type="ARBA" id="ARBA00022553"/>
    </source>
</evidence>
<feature type="domain" description="PTS EIIA type-2" evidence="11">
    <location>
        <begin position="4"/>
        <end position="147"/>
    </location>
</feature>